<feature type="transmembrane region" description="Helical" evidence="8">
    <location>
        <begin position="99"/>
        <end position="124"/>
    </location>
</feature>
<evidence type="ECO:0000313" key="9">
    <source>
        <dbReference type="EMBL" id="NGN95322.1"/>
    </source>
</evidence>
<dbReference type="Pfam" id="PF01032">
    <property type="entry name" value="FecCD"/>
    <property type="match status" value="1"/>
</dbReference>
<evidence type="ECO:0000256" key="8">
    <source>
        <dbReference type="SAM" id="Phobius"/>
    </source>
</evidence>
<dbReference type="SUPFAM" id="SSF81345">
    <property type="entry name" value="ABC transporter involved in vitamin B12 uptake, BtuC"/>
    <property type="match status" value="1"/>
</dbReference>
<evidence type="ECO:0000256" key="2">
    <source>
        <dbReference type="ARBA" id="ARBA00007935"/>
    </source>
</evidence>
<dbReference type="CDD" id="cd06550">
    <property type="entry name" value="TM_ABC_iron-siderophores_like"/>
    <property type="match status" value="1"/>
</dbReference>
<keyword evidence="4" id="KW-1003">Cell membrane</keyword>
<accession>A0A6M1R6T4</accession>
<keyword evidence="5 8" id="KW-0812">Transmembrane</keyword>
<feature type="transmembrane region" description="Helical" evidence="8">
    <location>
        <begin position="155"/>
        <end position="178"/>
    </location>
</feature>
<keyword evidence="10" id="KW-1185">Reference proteome</keyword>
<feature type="transmembrane region" description="Helical" evidence="8">
    <location>
        <begin position="245"/>
        <end position="270"/>
    </location>
</feature>
<evidence type="ECO:0000256" key="1">
    <source>
        <dbReference type="ARBA" id="ARBA00004651"/>
    </source>
</evidence>
<comment type="caution">
    <text evidence="9">The sequence shown here is derived from an EMBL/GenBank/DDBJ whole genome shotgun (WGS) entry which is preliminary data.</text>
</comment>
<evidence type="ECO:0000256" key="6">
    <source>
        <dbReference type="ARBA" id="ARBA00022989"/>
    </source>
</evidence>
<gene>
    <name evidence="9" type="ORF">G5C66_21605</name>
</gene>
<sequence length="338" mass="33958">MPVRLPRPALMLAGAPLLVLVSVAGAITVGPSDLSIADVYGVVADRAGLGSTDLTLLQQSIVWDLRLPRTLLAGICGAGLAICGVILQSLLRNPLADPFVLGISSGASTGAVSIVVLGIGSGAIGLSTGAFAGALASFGLVLLLASLAGGTTDRLVLAGIAATQLFSALTSFIVFTAADAEQTRGVLFWLLGSLSSASWTDVLVCAVVVLGGLVCCIAGAGWLDAFAFGNDAAASLGVDVVRIRAVLLVLTALMTAVIVATSGAIGFVGLVLPHLARALVGVGHRLLLPATALLGAIFLIWVDTAARTMIDPEELPVGVATALVGVPAFALVLMRARR</sequence>
<name>A0A6M1R6T4_9ACTN</name>
<evidence type="ECO:0000313" key="10">
    <source>
        <dbReference type="Proteomes" id="UP000483261"/>
    </source>
</evidence>
<dbReference type="InterPro" id="IPR037294">
    <property type="entry name" value="ABC_BtuC-like"/>
</dbReference>
<feature type="transmembrane region" description="Helical" evidence="8">
    <location>
        <begin position="130"/>
        <end position="148"/>
    </location>
</feature>
<evidence type="ECO:0000256" key="4">
    <source>
        <dbReference type="ARBA" id="ARBA00022475"/>
    </source>
</evidence>
<dbReference type="AlphaFoldDB" id="A0A6M1R6T4"/>
<comment type="subcellular location">
    <subcellularLocation>
        <location evidence="1">Cell membrane</location>
        <topology evidence="1">Multi-pass membrane protein</topology>
    </subcellularLocation>
</comment>
<dbReference type="GO" id="GO:0005886">
    <property type="term" value="C:plasma membrane"/>
    <property type="evidence" value="ECO:0007669"/>
    <property type="project" value="UniProtKB-SubCell"/>
</dbReference>
<reference evidence="9 10" key="1">
    <citation type="submission" date="2020-02" db="EMBL/GenBank/DDBJ databases">
        <title>Whole-genome analyses of novel actinobacteria.</title>
        <authorList>
            <person name="Sahin N."/>
        </authorList>
    </citation>
    <scope>NUCLEOTIDE SEQUENCE [LARGE SCALE GENOMIC DNA]</scope>
    <source>
        <strain evidence="9 10">KC13</strain>
    </source>
</reference>
<dbReference type="GO" id="GO:0033214">
    <property type="term" value="P:siderophore-iron import into cell"/>
    <property type="evidence" value="ECO:0007669"/>
    <property type="project" value="TreeGrafter"/>
</dbReference>
<keyword evidence="6 8" id="KW-1133">Transmembrane helix</keyword>
<protein>
    <submittedName>
        <fullName evidence="9">Iron chelate uptake ABC transporter family permease subunit</fullName>
    </submittedName>
</protein>
<dbReference type="EMBL" id="JAALAA010000022">
    <property type="protein sequence ID" value="NGN95322.1"/>
    <property type="molecule type" value="Genomic_DNA"/>
</dbReference>
<feature type="transmembrane region" description="Helical" evidence="8">
    <location>
        <begin position="70"/>
        <end position="87"/>
    </location>
</feature>
<dbReference type="FunFam" id="1.10.3470.10:FF:000001">
    <property type="entry name" value="Vitamin B12 ABC transporter permease BtuC"/>
    <property type="match status" value="1"/>
</dbReference>
<dbReference type="InterPro" id="IPR000522">
    <property type="entry name" value="ABC_transptr_permease_BtuC"/>
</dbReference>
<comment type="similarity">
    <text evidence="2">Belongs to the binding-protein-dependent transport system permease family. FecCD subfamily.</text>
</comment>
<dbReference type="Proteomes" id="UP000483261">
    <property type="component" value="Unassembled WGS sequence"/>
</dbReference>
<evidence type="ECO:0000256" key="5">
    <source>
        <dbReference type="ARBA" id="ARBA00022692"/>
    </source>
</evidence>
<keyword evidence="3" id="KW-0813">Transport</keyword>
<dbReference type="PANTHER" id="PTHR30472:SF67">
    <property type="entry name" value="PERMEASE OF ABC TRANSPORTER-RELATED"/>
    <property type="match status" value="1"/>
</dbReference>
<feature type="transmembrane region" description="Helical" evidence="8">
    <location>
        <begin position="198"/>
        <end position="224"/>
    </location>
</feature>
<evidence type="ECO:0000256" key="7">
    <source>
        <dbReference type="ARBA" id="ARBA00023136"/>
    </source>
</evidence>
<dbReference type="RefSeq" id="WP_165112993.1">
    <property type="nucleotide sequence ID" value="NZ_JAALAA010000022.1"/>
</dbReference>
<feature type="transmembrane region" description="Helical" evidence="8">
    <location>
        <begin position="314"/>
        <end position="334"/>
    </location>
</feature>
<proteinExistence type="inferred from homology"/>
<keyword evidence="7 8" id="KW-0472">Membrane</keyword>
<dbReference type="Gene3D" id="1.10.3470.10">
    <property type="entry name" value="ABC transporter involved in vitamin B12 uptake, BtuC"/>
    <property type="match status" value="1"/>
</dbReference>
<organism evidence="9 10">
    <name type="scientific">Nocardioides turkmenicus</name>
    <dbReference type="NCBI Taxonomy" id="2711220"/>
    <lineage>
        <taxon>Bacteria</taxon>
        <taxon>Bacillati</taxon>
        <taxon>Actinomycetota</taxon>
        <taxon>Actinomycetes</taxon>
        <taxon>Propionibacteriales</taxon>
        <taxon>Nocardioidaceae</taxon>
        <taxon>Nocardioides</taxon>
    </lineage>
</organism>
<feature type="transmembrane region" description="Helical" evidence="8">
    <location>
        <begin position="282"/>
        <end position="302"/>
    </location>
</feature>
<evidence type="ECO:0000256" key="3">
    <source>
        <dbReference type="ARBA" id="ARBA00022448"/>
    </source>
</evidence>
<dbReference type="PANTHER" id="PTHR30472">
    <property type="entry name" value="FERRIC ENTEROBACTIN TRANSPORT SYSTEM PERMEASE PROTEIN"/>
    <property type="match status" value="1"/>
</dbReference>
<dbReference type="GO" id="GO:0022857">
    <property type="term" value="F:transmembrane transporter activity"/>
    <property type="evidence" value="ECO:0007669"/>
    <property type="project" value="InterPro"/>
</dbReference>